<dbReference type="AlphaFoldDB" id="A0A6I4HVA1"/>
<evidence type="ECO:0000256" key="2">
    <source>
        <dbReference type="SAM" id="Phobius"/>
    </source>
</evidence>
<evidence type="ECO:0000313" key="4">
    <source>
        <dbReference type="Proteomes" id="UP000429232"/>
    </source>
</evidence>
<feature type="transmembrane region" description="Helical" evidence="2">
    <location>
        <begin position="40"/>
        <end position="60"/>
    </location>
</feature>
<name>A0A6I4HVA1_9SPHI</name>
<keyword evidence="2" id="KW-0472">Membrane</keyword>
<feature type="transmembrane region" description="Helical" evidence="2">
    <location>
        <begin position="72"/>
        <end position="92"/>
    </location>
</feature>
<dbReference type="PANTHER" id="PTHR41386:SF1">
    <property type="entry name" value="MEMBRANE PROTEIN"/>
    <property type="match status" value="1"/>
</dbReference>
<gene>
    <name evidence="3" type="ORF">GO620_001415</name>
</gene>
<evidence type="ECO:0000313" key="3">
    <source>
        <dbReference type="EMBL" id="QQL50137.1"/>
    </source>
</evidence>
<feature type="compositionally biased region" description="Basic residues" evidence="1">
    <location>
        <begin position="1"/>
        <end position="11"/>
    </location>
</feature>
<dbReference type="PANTHER" id="PTHR41386">
    <property type="entry name" value="INTEGRAL MEMBRANE PROTEIN-RELATED"/>
    <property type="match status" value="1"/>
</dbReference>
<feature type="region of interest" description="Disordered" evidence="1">
    <location>
        <begin position="1"/>
        <end position="21"/>
    </location>
</feature>
<keyword evidence="2" id="KW-0812">Transmembrane</keyword>
<sequence length="165" mass="18774">MASRKQKHPHREHQLKSRLQQDESTADHIAIAISNALGNFAFLVIICAAIIIYILLNVNIIPGVTAFDPPPFNVMDSVLSVFALLLTITILISQGRQRRLEKIREEVEFEINVRAEHEITKVLTMLHEIQNELGIAKKDKDLDEMKQGLDLDVIKMKVKNKQNES</sequence>
<dbReference type="RefSeq" id="WP_157522994.1">
    <property type="nucleotide sequence ID" value="NZ_CP066775.1"/>
</dbReference>
<accession>A0A6I4HVA1</accession>
<protein>
    <submittedName>
        <fullName evidence="3">DUF1003 domain-containing protein</fullName>
    </submittedName>
</protein>
<organism evidence="3 4">
    <name type="scientific">Mucilaginibacter ginkgonis</name>
    <dbReference type="NCBI Taxonomy" id="2682091"/>
    <lineage>
        <taxon>Bacteria</taxon>
        <taxon>Pseudomonadati</taxon>
        <taxon>Bacteroidota</taxon>
        <taxon>Sphingobacteriia</taxon>
        <taxon>Sphingobacteriales</taxon>
        <taxon>Sphingobacteriaceae</taxon>
        <taxon>Mucilaginibacter</taxon>
    </lineage>
</organism>
<keyword evidence="4" id="KW-1185">Reference proteome</keyword>
<dbReference type="KEGG" id="mgik:GO620_001415"/>
<dbReference type="InterPro" id="IPR010406">
    <property type="entry name" value="DUF1003"/>
</dbReference>
<dbReference type="Pfam" id="PF06210">
    <property type="entry name" value="DUF1003"/>
    <property type="match status" value="1"/>
</dbReference>
<keyword evidence="2" id="KW-1133">Transmembrane helix</keyword>
<dbReference type="EMBL" id="CP066775">
    <property type="protein sequence ID" value="QQL50137.1"/>
    <property type="molecule type" value="Genomic_DNA"/>
</dbReference>
<evidence type="ECO:0000256" key="1">
    <source>
        <dbReference type="SAM" id="MobiDB-lite"/>
    </source>
</evidence>
<proteinExistence type="predicted"/>
<reference evidence="3 4" key="1">
    <citation type="submission" date="2020-12" db="EMBL/GenBank/DDBJ databases">
        <title>HMF7856_wgs.fasta genome submission.</title>
        <authorList>
            <person name="Kang H."/>
            <person name="Kim H."/>
            <person name="Joh K."/>
        </authorList>
    </citation>
    <scope>NUCLEOTIDE SEQUENCE [LARGE SCALE GENOMIC DNA]</scope>
    <source>
        <strain evidence="3 4">HMF7856</strain>
    </source>
</reference>
<feature type="compositionally biased region" description="Basic and acidic residues" evidence="1">
    <location>
        <begin position="12"/>
        <end position="21"/>
    </location>
</feature>
<dbReference type="Proteomes" id="UP000429232">
    <property type="component" value="Chromosome"/>
</dbReference>